<organism evidence="1 2">
    <name type="scientific">Fibroporia radiculosa</name>
    <dbReference type="NCBI Taxonomy" id="599839"/>
    <lineage>
        <taxon>Eukaryota</taxon>
        <taxon>Fungi</taxon>
        <taxon>Dikarya</taxon>
        <taxon>Basidiomycota</taxon>
        <taxon>Agaricomycotina</taxon>
        <taxon>Agaricomycetes</taxon>
        <taxon>Polyporales</taxon>
        <taxon>Fibroporiaceae</taxon>
        <taxon>Fibroporia</taxon>
    </lineage>
</organism>
<reference evidence="1 2" key="1">
    <citation type="journal article" date="2012" name="Appl. Environ. Microbiol.">
        <title>Short-read sequencing for genomic analysis of the brown rot fungus Fibroporia radiculosa.</title>
        <authorList>
            <person name="Tang J.D."/>
            <person name="Perkins A.D."/>
            <person name="Sonstegard T.S."/>
            <person name="Schroeder S.G."/>
            <person name="Burgess S.C."/>
            <person name="Diehl S.V."/>
        </authorList>
    </citation>
    <scope>NUCLEOTIDE SEQUENCE [LARGE SCALE GENOMIC DNA]</scope>
    <source>
        <strain evidence="1 2">TFFH 294</strain>
    </source>
</reference>
<evidence type="ECO:0000313" key="1">
    <source>
        <dbReference type="EMBL" id="CCL98863.1"/>
    </source>
</evidence>
<dbReference type="Gene3D" id="3.80.10.10">
    <property type="entry name" value="Ribonuclease Inhibitor"/>
    <property type="match status" value="1"/>
</dbReference>
<dbReference type="SUPFAM" id="SSF52047">
    <property type="entry name" value="RNI-like"/>
    <property type="match status" value="1"/>
</dbReference>
<accession>J4G0N3</accession>
<keyword evidence="2" id="KW-1185">Reference proteome</keyword>
<sequence>MIACLQQAVIDGSLRTLAPNLPKEKRARSSFTLTEDAPYWMDPMSPEAGQRALRLGRARNANQPVNRLPTEILMEVFYIVKSISRGVACPELMHVCGYWRDVALSAPLLWSAVSAGQGSSALDAYLRRSEGVPFDITYRKYVFDVRPFLDVIMPHVRRIRTLKFPALSEQAAETLLTKLRCSTPAPGLEDLTVHVTIRSSTPQIPTLWLDGATLPSLSRLSLKGILLRAAPVAFRDLVHLDLCNAFSTRPDVARIILETLGNCHRLQSLSITEQGFARSQTHRAMADKSLMVSLPSLEEFKLVASAAVISDIFTHLSLPARTYLDVGCSFDPDHITISPLAGIFPKALGSLTNLLEARSLYLFVSANIFRVRAFDAVGPVSKKILQLELNCDQPVDMTLLLPDALRDLTDTFASAPIAELELHGNLALIAEDQWRLALARLPSLECLSVGSRGQVKNILESLHYSCANAADEFLCPLLSKLHLGGAKLDESASNLLAEIVDHRGLKH</sequence>
<gene>
    <name evidence="1" type="ORF">FIBRA_00870</name>
</gene>
<dbReference type="HOGENOM" id="CLU_573679_0_0_1"/>
<evidence type="ECO:0000313" key="2">
    <source>
        <dbReference type="Proteomes" id="UP000006352"/>
    </source>
</evidence>
<dbReference type="RefSeq" id="XP_012178146.1">
    <property type="nucleotide sequence ID" value="XM_012322756.1"/>
</dbReference>
<dbReference type="GeneID" id="24093774"/>
<dbReference type="InParanoid" id="J4G0N3"/>
<dbReference type="InterPro" id="IPR032675">
    <property type="entry name" value="LRR_dom_sf"/>
</dbReference>
<dbReference type="OrthoDB" id="2800666at2759"/>
<dbReference type="STRING" id="599839.J4G0N3"/>
<proteinExistence type="predicted"/>
<dbReference type="AlphaFoldDB" id="J4G0N3"/>
<dbReference type="Proteomes" id="UP000006352">
    <property type="component" value="Unassembled WGS sequence"/>
</dbReference>
<protein>
    <submittedName>
        <fullName evidence="1">Uncharacterized protein</fullName>
    </submittedName>
</protein>
<name>J4G0N3_9APHY</name>
<dbReference type="EMBL" id="HE796904">
    <property type="protein sequence ID" value="CCL98863.1"/>
    <property type="molecule type" value="Genomic_DNA"/>
</dbReference>